<dbReference type="PANTHER" id="PTHR18919">
    <property type="entry name" value="ACETYL-COA C-ACYLTRANSFERASE"/>
    <property type="match status" value="1"/>
</dbReference>
<reference evidence="6" key="1">
    <citation type="journal article" date="2019" name="Int. J. Syst. Evol. Microbiol.">
        <title>The Global Catalogue of Microorganisms (GCM) 10K type strain sequencing project: providing services to taxonomists for standard genome sequencing and annotation.</title>
        <authorList>
            <consortium name="The Broad Institute Genomics Platform"/>
            <consortium name="The Broad Institute Genome Sequencing Center for Infectious Disease"/>
            <person name="Wu L."/>
            <person name="Ma J."/>
        </authorList>
    </citation>
    <scope>NUCLEOTIDE SEQUENCE [LARGE SCALE GENOMIC DNA]</scope>
    <source>
        <strain evidence="6">JCM 18531</strain>
    </source>
</reference>
<protein>
    <submittedName>
        <fullName evidence="5">Acetyl-CoA acetyltransferase</fullName>
    </submittedName>
</protein>
<keyword evidence="3" id="KW-0012">Acyltransferase</keyword>
<comment type="caution">
    <text evidence="5">The sequence shown here is derived from an EMBL/GenBank/DDBJ whole genome shotgun (WGS) entry which is preliminary data.</text>
</comment>
<evidence type="ECO:0000256" key="2">
    <source>
        <dbReference type="ARBA" id="ARBA00022679"/>
    </source>
</evidence>
<dbReference type="NCBIfam" id="NF006105">
    <property type="entry name" value="PRK08257.1-4"/>
    <property type="match status" value="1"/>
</dbReference>
<dbReference type="SUPFAM" id="SSF53901">
    <property type="entry name" value="Thiolase-like"/>
    <property type="match status" value="1"/>
</dbReference>
<evidence type="ECO:0000313" key="5">
    <source>
        <dbReference type="EMBL" id="GAA4711616.1"/>
    </source>
</evidence>
<dbReference type="PANTHER" id="PTHR18919:SF139">
    <property type="entry name" value="THIOLASE-LIKE PROTEIN TYPE 1 ADDITIONAL C-TERMINAL DOMAIN-CONTAINING PROTEIN"/>
    <property type="match status" value="1"/>
</dbReference>
<dbReference type="Pfam" id="PF18313">
    <property type="entry name" value="TLP1_add_C"/>
    <property type="match status" value="1"/>
</dbReference>
<keyword evidence="6" id="KW-1185">Reference proteome</keyword>
<keyword evidence="2" id="KW-0808">Transferase</keyword>
<comment type="similarity">
    <text evidence="1">Belongs to the thiolase-like superfamily. Thiolase family.</text>
</comment>
<organism evidence="5 6">
    <name type="scientific">Nocardioides conyzicola</name>
    <dbReference type="NCBI Taxonomy" id="1651781"/>
    <lineage>
        <taxon>Bacteria</taxon>
        <taxon>Bacillati</taxon>
        <taxon>Actinomycetota</taxon>
        <taxon>Actinomycetes</taxon>
        <taxon>Propionibacteriales</taxon>
        <taxon>Nocardioidaceae</taxon>
        <taxon>Nocardioides</taxon>
    </lineage>
</organism>
<evidence type="ECO:0000256" key="3">
    <source>
        <dbReference type="ARBA" id="ARBA00023315"/>
    </source>
</evidence>
<dbReference type="InterPro" id="IPR040771">
    <property type="entry name" value="TLP1_add_C"/>
</dbReference>
<accession>A0ABP8XNW4</accession>
<dbReference type="Gene3D" id="2.40.50.840">
    <property type="match status" value="1"/>
</dbReference>
<dbReference type="Proteomes" id="UP001499974">
    <property type="component" value="Unassembled WGS sequence"/>
</dbReference>
<dbReference type="RefSeq" id="WP_345522525.1">
    <property type="nucleotide sequence ID" value="NZ_BAABKM010000002.1"/>
</dbReference>
<gene>
    <name evidence="5" type="ORF">GCM10023349_33260</name>
</gene>
<dbReference type="InterPro" id="IPR016039">
    <property type="entry name" value="Thiolase-like"/>
</dbReference>
<dbReference type="EMBL" id="BAABKM010000002">
    <property type="protein sequence ID" value="GAA4711616.1"/>
    <property type="molecule type" value="Genomic_DNA"/>
</dbReference>
<evidence type="ECO:0000313" key="6">
    <source>
        <dbReference type="Proteomes" id="UP001499974"/>
    </source>
</evidence>
<name>A0ABP8XNW4_9ACTN</name>
<evidence type="ECO:0000256" key="1">
    <source>
        <dbReference type="ARBA" id="ARBA00010982"/>
    </source>
</evidence>
<proteinExistence type="inferred from homology"/>
<feature type="domain" description="Thiolase-like protein type 1 additional C-terminal" evidence="4">
    <location>
        <begin position="426"/>
        <end position="506"/>
    </location>
</feature>
<evidence type="ECO:0000259" key="4">
    <source>
        <dbReference type="Pfam" id="PF18313"/>
    </source>
</evidence>
<sequence length="547" mass="57831">MPASDLDPTTPVLVGVGQCAERIDDPGYEGLSAADLAGRAAAYALADTGAPVAAVAAAIDTIAGVRQFETSTPIAEAPLGRADNFPRAVAARIGADPAHAILEVVGGQAPQRLVTEMAAAIAAGEREVVLVAGSEAISTTRHFTDAEGAPDFTEEVGGQLEDRGIGLRGLVTWHTAIHGMTDAPIQYALFENARRARLGLSREEYAAGMGELFAPFSQVAAGNPLSAAPTSRTASELATPTDRNRPIVDPYPRFLIARDQVNQGAAALLMSVGAARWLGVPEDRWVFLHGHADLRAPDLLDREDLSSYPTAVLAVQEALDVAGVGLADLTFLDLYSCFPVAVSTVLEGLDLDVDDPRGFTVTGGLPFFGGAGNNYSMHAIAEAVQRCRTDPGELGLVTANGGMQAKYSVGVYSARPAPWRADRSAELQAEIDAWPVPAFTEHPEGWATIETYAVRYGRSGRRSGIVVGRLDHTGERFLSTPLEDDTEVLDLLAAPDPIGQRVYVRSLKHGNRVATTREAIDAVHPDGATDADRAETARQAAEFEKVL</sequence>
<dbReference type="Gene3D" id="3.40.47.10">
    <property type="match status" value="1"/>
</dbReference>